<sequence>MTSSTDTKRDPTSLTPTTPLLPHDPAALSPSEARTLFAAGLRAPTTGWCAGHAQANIIAVPQVLAFDMMLFAQRNPKPCPILDVLDAGETRGGVLGGADLASHADIRTDIPLYRIFEHGELVAEVTDAREHWRDDLVTFIVGCSLTAEHPLLDAGVPVRHLTAGRTAPMYVTTTRCWPAGRLSGPLVVSMRAIPRARVADAVRVTSRYPAAHGGPVHVGDPSDLGIADLASPDFGDPPVIEEGDVPVFWACGVTPQAVVMESRPELAITHAPGHMLVTDVTDVTDVRDSAYAVP</sequence>
<dbReference type="AlphaFoldDB" id="A0A543I338"/>
<proteinExistence type="inferred from homology"/>
<organism evidence="5 6">
    <name type="scientific">Humibacillus xanthopallidus</name>
    <dbReference type="NCBI Taxonomy" id="412689"/>
    <lineage>
        <taxon>Bacteria</taxon>
        <taxon>Bacillati</taxon>
        <taxon>Actinomycetota</taxon>
        <taxon>Actinomycetes</taxon>
        <taxon>Micrococcales</taxon>
        <taxon>Intrasporangiaceae</taxon>
        <taxon>Humibacillus</taxon>
    </lineage>
</organism>
<dbReference type="Gene3D" id="3.30.2040.10">
    <property type="entry name" value="PSTPO5379-like domain"/>
    <property type="match status" value="1"/>
</dbReference>
<comment type="caution">
    <text evidence="5">The sequence shown here is derived from an EMBL/GenBank/DDBJ whole genome shotgun (WGS) entry which is preliminary data.</text>
</comment>
<evidence type="ECO:0000256" key="4">
    <source>
        <dbReference type="SAM" id="MobiDB-lite"/>
    </source>
</evidence>
<dbReference type="RefSeq" id="WP_141842566.1">
    <property type="nucleotide sequence ID" value="NZ_VFPM01000001.1"/>
</dbReference>
<dbReference type="PANTHER" id="PTHR32022">
    <property type="entry name" value="D-GLUTAMATE CYCLASE, MITOCHONDRIAL"/>
    <property type="match status" value="1"/>
</dbReference>
<comment type="similarity">
    <text evidence="1 3">Belongs to the D-glutamate cyclase family.</text>
</comment>
<evidence type="ECO:0000256" key="1">
    <source>
        <dbReference type="ARBA" id="ARBA00007896"/>
    </source>
</evidence>
<dbReference type="Pfam" id="PF07286">
    <property type="entry name" value="D-Glu_cyclase"/>
    <property type="match status" value="1"/>
</dbReference>
<dbReference type="Proteomes" id="UP000316747">
    <property type="component" value="Unassembled WGS sequence"/>
</dbReference>
<dbReference type="InterPro" id="IPR016938">
    <property type="entry name" value="UPF0317"/>
</dbReference>
<name>A0A543I338_9MICO</name>
<evidence type="ECO:0000256" key="3">
    <source>
        <dbReference type="HAMAP-Rule" id="MF_01830"/>
    </source>
</evidence>
<dbReference type="Gene3D" id="3.40.1640.10">
    <property type="entry name" value="PSTPO5379-like"/>
    <property type="match status" value="1"/>
</dbReference>
<feature type="compositionally biased region" description="Low complexity" evidence="4">
    <location>
        <begin position="12"/>
        <end position="21"/>
    </location>
</feature>
<accession>A0A543I338</accession>
<evidence type="ECO:0000313" key="5">
    <source>
        <dbReference type="EMBL" id="TQM65002.1"/>
    </source>
</evidence>
<evidence type="ECO:0000313" key="6">
    <source>
        <dbReference type="Proteomes" id="UP000316747"/>
    </source>
</evidence>
<dbReference type="GO" id="GO:0016829">
    <property type="term" value="F:lyase activity"/>
    <property type="evidence" value="ECO:0007669"/>
    <property type="project" value="UniProtKB-KW"/>
</dbReference>
<reference evidence="5 6" key="1">
    <citation type="submission" date="2019-06" db="EMBL/GenBank/DDBJ databases">
        <title>Genome sequencing of plant associated microbes to promote plant fitness in Sorghum bicolor and Oryza sativa.</title>
        <authorList>
            <person name="Coleman-Derr D."/>
        </authorList>
    </citation>
    <scope>NUCLEOTIDE SEQUENCE [LARGE SCALE GENOMIC DNA]</scope>
    <source>
        <strain evidence="5 6">KV-663</strain>
    </source>
</reference>
<dbReference type="EC" id="4.2.1.-" evidence="3"/>
<dbReference type="NCBIfam" id="NF003969">
    <property type="entry name" value="PRK05463.1"/>
    <property type="match status" value="1"/>
</dbReference>
<protein>
    <recommendedName>
        <fullName evidence="3">Putative hydro-lyase FBY41_1384</fullName>
        <ecNumber evidence="3">4.2.1.-</ecNumber>
    </recommendedName>
</protein>
<keyword evidence="6" id="KW-1185">Reference proteome</keyword>
<feature type="region of interest" description="Disordered" evidence="4">
    <location>
        <begin position="1"/>
        <end position="26"/>
    </location>
</feature>
<dbReference type="OrthoDB" id="149585at2"/>
<dbReference type="FunFam" id="3.30.2040.10:FF:000001">
    <property type="entry name" value="D-glutamate cyclase, mitochondrial"/>
    <property type="match status" value="1"/>
</dbReference>
<evidence type="ECO:0000256" key="2">
    <source>
        <dbReference type="ARBA" id="ARBA00023239"/>
    </source>
</evidence>
<dbReference type="PANTHER" id="PTHR32022:SF10">
    <property type="entry name" value="D-GLUTAMATE CYCLASE, MITOCHONDRIAL"/>
    <property type="match status" value="1"/>
</dbReference>
<dbReference type="HAMAP" id="MF_01830">
    <property type="entry name" value="Hydro_lyase"/>
    <property type="match status" value="1"/>
</dbReference>
<keyword evidence="2 3" id="KW-0456">Lyase</keyword>
<gene>
    <name evidence="5" type="ORF">FBY41_1384</name>
</gene>
<dbReference type="EMBL" id="VFPM01000001">
    <property type="protein sequence ID" value="TQM65002.1"/>
    <property type="molecule type" value="Genomic_DNA"/>
</dbReference>
<dbReference type="PIRSF" id="PIRSF029755">
    <property type="entry name" value="UCP029755"/>
    <property type="match status" value="1"/>
</dbReference>
<feature type="compositionally biased region" description="Basic and acidic residues" evidence="4">
    <location>
        <begin position="1"/>
        <end position="11"/>
    </location>
</feature>
<dbReference type="SUPFAM" id="SSF160920">
    <property type="entry name" value="PSTPO5379-like"/>
    <property type="match status" value="1"/>
</dbReference>
<dbReference type="InterPro" id="IPR038021">
    <property type="entry name" value="Putative_hydro-lyase"/>
</dbReference>
<dbReference type="InterPro" id="IPR009906">
    <property type="entry name" value="D-Glu_cyclase"/>
</dbReference>